<dbReference type="SUPFAM" id="SSF81837">
    <property type="entry name" value="BEACH domain"/>
    <property type="match status" value="1"/>
</dbReference>
<dbReference type="Proteomes" id="UP001652741">
    <property type="component" value="Chromosome ssa01"/>
</dbReference>
<dbReference type="SUPFAM" id="SSF50729">
    <property type="entry name" value="PH domain-like"/>
    <property type="match status" value="1"/>
</dbReference>
<evidence type="ECO:0000313" key="8">
    <source>
        <dbReference type="RefSeq" id="XP_014054191.2"/>
    </source>
</evidence>
<dbReference type="InterPro" id="IPR015943">
    <property type="entry name" value="WD40/YVTN_repeat-like_dom_sf"/>
</dbReference>
<dbReference type="PROSITE" id="PS50197">
    <property type="entry name" value="BEACH"/>
    <property type="match status" value="1"/>
</dbReference>
<dbReference type="SMART" id="SM00320">
    <property type="entry name" value="WD40"/>
    <property type="match status" value="4"/>
</dbReference>
<dbReference type="InterPro" id="IPR056252">
    <property type="entry name" value="Alfy-like_Arm-like"/>
</dbReference>
<name>A0A1S3RPD7_SALSA</name>
<reference evidence="8" key="1">
    <citation type="submission" date="2025-08" db="UniProtKB">
        <authorList>
            <consortium name="RefSeq"/>
        </authorList>
    </citation>
    <scope>IDENTIFICATION</scope>
</reference>
<gene>
    <name evidence="8" type="primary">wdfy4</name>
</gene>
<dbReference type="PROSITE" id="PS50082">
    <property type="entry name" value="WD_REPEATS_2"/>
    <property type="match status" value="1"/>
</dbReference>
<dbReference type="InterPro" id="IPR016024">
    <property type="entry name" value="ARM-type_fold"/>
</dbReference>
<feature type="region of interest" description="Disordered" evidence="4">
    <location>
        <begin position="3220"/>
        <end position="3252"/>
    </location>
</feature>
<dbReference type="InterPro" id="IPR036322">
    <property type="entry name" value="WD40_repeat_dom_sf"/>
</dbReference>
<feature type="compositionally biased region" description="Basic and acidic residues" evidence="4">
    <location>
        <begin position="2430"/>
        <end position="2440"/>
    </location>
</feature>
<dbReference type="CDD" id="cd06071">
    <property type="entry name" value="Beach"/>
    <property type="match status" value="1"/>
</dbReference>
<dbReference type="KEGG" id="sasa:106604247"/>
<accession>A0A1S3RPD7</accession>
<feature type="region of interest" description="Disordered" evidence="4">
    <location>
        <begin position="62"/>
        <end position="87"/>
    </location>
</feature>
<dbReference type="CDD" id="cd01201">
    <property type="entry name" value="PH_BEACH"/>
    <property type="match status" value="1"/>
</dbReference>
<sequence>MTLTQEQMADVERINKETGELSASGELAAPLDLKEGGVGRRGGGPQPHPLLVLQEMLQQMETHTHKDSMNTSGQKHTHLSPDHTHTQKETMDQSEIDTPLPLDQKEEHLLRVLPLYIQVCESGGGTEELDLRSLAALTADTVVSNIHDILAEKPAEEARYEVQQFFQRRDETDNTEEIDNSEIDSRETDRTEETDRGESHSQTTQTDNAGWLLLKTLSFLTATNSTELMSVVKPGLPAALVKCLYLLVCLPARKERAAVEETFQELLIQVLLQLCSHPSSVEEMVETEELQCLIISLTSLHDQTSAPWRHQASRVLRAVAAAKTPNTVPFLQAKNCVRICIQNLQRITDRAPAPVLAEVAVTVFSFIRDSYQLNPALFTELENNNGYTVLEAIMTRCEEGVPAEEFGPVEDLLSLLASLCLFGRSELKVALCVTNPQPPGFKFDPSLTTGSAVKNLSAFRLLQGSFQRSEDCVFCCQILSTIRTVWSWNRANFFLLEWTVQSLAQLAQCVSKKPPPVHRLFFSMLEMVAFHLNYIPHEAVCAVQAVLKQGWAGAVAGGAQFGVAALGCFHRLTVHSGLLAEVLSDGGLLELLLGELRRRAKTLRKARGAGPHDQSAVEDNERALTTSMLTVVAALTLRSIRNTVSVRDLGMVPYIKIFLDEEQYRGPTLSILEQLSEINPDEFMSTAIGALCSSTQQELGLKHDLLQSVLKVLESPNSWGAFRRARGFTGLLSLVVDMEGALSDPPQGGVWGAMGQQGILDLLFLTLHTLALAVHVHPVNSHQFQAEGFYERLAEALLRLGCFQTEGQEATERMEGHAGGMMSRGLGQRWGQRGTEDNHSLGRSFHQFLELSETPVLTSLSSTSKPPLPPPLQTCIRLLSYLYQLATGTYAALEMTAGHVGEKREGGGDGETQGDGGGGERLQTVPPTPQTSQTPEDELQGGSRPAAHSIAVVCSETNYRFTCDQTILHPGALRVIMTLLPHVFTAEDPQLSVEVQYSVAHHLQVMVTSEKNRQIVCKGGLVSTLLTHCRSILLRPDHPLYLPDTRILEKISSHSISHIDLRRFLCLCDPLMCQANKIAATSAPESNTQCPFSPSNGHSPEKTDSLTDSETTTRSIMKTLKCSFSLLSSSPPIGSPVGQPLPLHQIISLVSMTSPRSFRPHRVSTSPAFVEFDMTESGYGCLFLPSLATVKGVNADSIPIGGIGGDCRGFPPAAGLSYSCWFLISRFSSACDSHPIWLLSVVRHMSRAEQQYVCLSVSISASDGCLVISTEEEPFTFLDMMEPEVRPPSPLPGSLRFKCSSQLTPGQWHHLAIVMAKDVKKSCKVTAHLNGKLVGAAKMLYIQPFPGQYVSMEPTAVIDVCAFIGTPSLWKQHASLVWRVGPTYLFEEVLSPGAVGVIYNQGTAYLGNYLALRNTGSGPDPIPLRLVPEERISFGINPAVATLTTVAEIRESYNEVDCRLIAKEMGITSRDNSTPVFLSQNISHHLTGTARTIGAALVGHFGVRTFAPSSAGDGFLYLGGPAVILSMVAMAADDGALYAAVKVLLSVLETSPAMEREMTRINGYKLLAFLLKIKSGVLSSRTFQLVLSLSGSVDHLGSGAACLHNRPAFNALLCDLEVWKNTAESLDLSVLNHFAEILKSSSGDHGNAKAMYNLGLVPKLLFLLADPMVTPRKVKVAICIITHLLRGHFTSTDIRRLGLFLVYTVPPPSVSESSGLSDSLDEETKASFSPARPVWVRNQLLSSLCDLISSDSLLTADEQKELIQTLGSDWFLLFLQPRLHSSTLCLGLRLLTLLLANQSERNSFREGVSPGTLVESLDEPSVVIDNLRAYEWSYECQSVTCAGFDVLQRLLVHQAHLPQVYGALASLLLGKRGGETPDGQLDLDEVLQAVIDSTAYTNSAPLQLCSKSAAMLLELVKAIITQRSSAADASWEFQFSGSVMQFLCLVHNHRSRDPLWTSPEFLHTLASTVFPPESEEEVPKWVCQPTRKQVCDFIRILLMDSLLNVPAKEHTHPLLLLLEYSPEGASLERRQVFQTELIEFFMDIIHMTSQENGHNTHLTTQESNSQRPEGQMATLMENMVLFSQKFLEKLYSGMFLVEPENLLTFLADQIVVVLEKGLSQKENTVSSLYTSTNRALLYFLSRPQRTQAEQEAVINTLRVVMERWDVVMATYNANVNFITCLLHCLLLIRSGSYPEGFGFERHKKHQRRILSHLFPLKTSHTTTLSQVPDSDTELMSLAESVWSKILTERRTILEDTYKIELSANQTQRMGPVSMSDISPLWEETALKVWQLYTGNVKRKLTSTIQRKDGVISSAIRSVHKRLGRETGTVEEFLSCMEAHLKRGQEMFEKLRKNHTQLCAYEWKRLGTMWLCVEEELLRERGVFGPGPGVVLTRGWVQDAAEGPNRTRPRIRRRAQRRSKRLADMCVRNSLPEESKGRTETDSESGILFEPGTEEEDGGEDCNRLTFFPVLTETTAPLTEPSPPASTTPEPCSHTHTCSHTHIILQELEPEEEVKAKVCVVVVSGLSVTEGLLLFGTESLYMCEGFTLTPAGDVCCRKHHPTGYCVVRDAFVSSMLTKDMSSSSPSCKRWPYQDIRDVRFMRFLLEENALEIFMQNGYSTFLVFFNKDHVSAFKRLCSVVPALIGRGVAEVITNIRKTPVMEKTAQVKWQRGDISNFEYLMHLNTLAGRTYNDLMQYPVFPWVLADYKSETLDLNKPATFRDLSKPMGAQTEKRRDMFIQRFNEVENSEGDLAMRCHYCTHYSSAIIVSSFLVRMEPFSHTFLTLQGGYDIAERMFHSVKKDWDSASRDNMSDVRELIPEFYYLPDFLVNTNHFKLGCMQDGTTLGDVVLPPWAKGDPREFIRVHREALECEYVSSHLHLWIDLIFGHCQQGPAAVESLNTFHPYFYAQRGKGTGGQDALRDPLIKSTIQGYVNNFGQVPKQLFNKPHPPRAGSKKEGSAPAQPTPFFFRLDKLKPSVQPFKELLRGPVGQVVCVDKEVLVVEKNRLLIPPLWNVYFSWGFPDNSCSFGHYTTEKTFAVCESVCDWGEMLCAACPNQATIVTAGTSSVVCVWDVSISKDKLTHMKLRQALYGHTDAVTCLAVSGVHGVIASGSRDLTCILWDLEELNYITQLPGHKASITALAINDLTGEIASCAGPVLYLWSMKGQLLTWLDTSCGSDVTSCSSGGDILSVCFTQRHEWDPRNVIVTGCADGIVRIWRTEYTRTSPDPPQQPTSPGQDEPAMNIDGMSGPGQSWERHLVLCRPLNRSEAVSRRRYKNNPAVTALAMSRTHATLLVGDGWGRVFTWTCE</sequence>
<dbReference type="GeneID" id="106604247"/>
<organism evidence="7 8">
    <name type="scientific">Salmo salar</name>
    <name type="common">Atlantic salmon</name>
    <dbReference type="NCBI Taxonomy" id="8030"/>
    <lineage>
        <taxon>Eukaryota</taxon>
        <taxon>Metazoa</taxon>
        <taxon>Chordata</taxon>
        <taxon>Craniata</taxon>
        <taxon>Vertebrata</taxon>
        <taxon>Euteleostomi</taxon>
        <taxon>Actinopterygii</taxon>
        <taxon>Neopterygii</taxon>
        <taxon>Teleostei</taxon>
        <taxon>Protacanthopterygii</taxon>
        <taxon>Salmoniformes</taxon>
        <taxon>Salmonidae</taxon>
        <taxon>Salmoninae</taxon>
        <taxon>Salmo</taxon>
    </lineage>
</organism>
<dbReference type="Pfam" id="PF02138">
    <property type="entry name" value="Beach"/>
    <property type="match status" value="1"/>
</dbReference>
<feature type="region of interest" description="Disordered" evidence="4">
    <location>
        <begin position="1"/>
        <end position="49"/>
    </location>
</feature>
<dbReference type="CTD" id="57705"/>
<evidence type="ECO:0000256" key="1">
    <source>
        <dbReference type="ARBA" id="ARBA00022574"/>
    </source>
</evidence>
<dbReference type="InterPro" id="IPR019775">
    <property type="entry name" value="WD40_repeat_CS"/>
</dbReference>
<feature type="compositionally biased region" description="Acidic residues" evidence="4">
    <location>
        <begin position="173"/>
        <end position="182"/>
    </location>
</feature>
<dbReference type="SUPFAM" id="SSF49899">
    <property type="entry name" value="Concanavalin A-like lectins/glucanases"/>
    <property type="match status" value="1"/>
</dbReference>
<feature type="region of interest" description="Disordered" evidence="4">
    <location>
        <begin position="2426"/>
        <end position="2460"/>
    </location>
</feature>
<dbReference type="InterPro" id="IPR051944">
    <property type="entry name" value="BEACH_domain_protein"/>
</dbReference>
<evidence type="ECO:0000259" key="5">
    <source>
        <dbReference type="PROSITE" id="PS50197"/>
    </source>
</evidence>
<dbReference type="Gene3D" id="1.10.1540.10">
    <property type="entry name" value="BEACH domain"/>
    <property type="match status" value="1"/>
</dbReference>
<proteinExistence type="predicted"/>
<dbReference type="PROSITE" id="PS50294">
    <property type="entry name" value="WD_REPEATS_REGION"/>
    <property type="match status" value="1"/>
</dbReference>
<dbReference type="PANTHER" id="PTHR46108:SF3">
    <property type="entry name" value="WD REPEAT- AND FYVE DOMAIN-CONTAINING PROTEIN 4"/>
    <property type="match status" value="1"/>
</dbReference>
<feature type="region of interest" description="Disordered" evidence="4">
    <location>
        <begin position="1084"/>
        <end position="1110"/>
    </location>
</feature>
<protein>
    <submittedName>
        <fullName evidence="8">WD repeat- and FYVE domain-containing protein 4 isoform X1</fullName>
    </submittedName>
</protein>
<keyword evidence="2" id="KW-0677">Repeat</keyword>
<evidence type="ECO:0000313" key="7">
    <source>
        <dbReference type="Proteomes" id="UP001652741"/>
    </source>
</evidence>
<evidence type="ECO:0000256" key="4">
    <source>
        <dbReference type="SAM" id="MobiDB-lite"/>
    </source>
</evidence>
<feature type="region of interest" description="Disordered" evidence="4">
    <location>
        <begin position="165"/>
        <end position="205"/>
    </location>
</feature>
<dbReference type="SMART" id="SM01026">
    <property type="entry name" value="Beach"/>
    <property type="match status" value="1"/>
</dbReference>
<keyword evidence="1 3" id="KW-0853">WD repeat</keyword>
<feature type="compositionally biased region" description="Gly residues" evidence="4">
    <location>
        <begin position="909"/>
        <end position="920"/>
    </location>
</feature>
<feature type="domain" description="BEACH" evidence="5">
    <location>
        <begin position="2653"/>
        <end position="2950"/>
    </location>
</feature>
<evidence type="ECO:0000259" key="6">
    <source>
        <dbReference type="PROSITE" id="PS51783"/>
    </source>
</evidence>
<feature type="domain" description="BEACH-type PH" evidence="6">
    <location>
        <begin position="2508"/>
        <end position="2636"/>
    </location>
</feature>
<dbReference type="RefSeq" id="XP_014054191.2">
    <property type="nucleotide sequence ID" value="XM_014198716.2"/>
</dbReference>
<dbReference type="InterPro" id="IPR001680">
    <property type="entry name" value="WD40_rpt"/>
</dbReference>
<dbReference type="PROSITE" id="PS00678">
    <property type="entry name" value="WD_REPEATS_1"/>
    <property type="match status" value="1"/>
</dbReference>
<dbReference type="InterPro" id="IPR000409">
    <property type="entry name" value="BEACH_dom"/>
</dbReference>
<keyword evidence="7" id="KW-1185">Reference proteome</keyword>
<feature type="repeat" description="WD" evidence="3">
    <location>
        <begin position="3089"/>
        <end position="3130"/>
    </location>
</feature>
<feature type="region of interest" description="Disordered" evidence="4">
    <location>
        <begin position="901"/>
        <end position="945"/>
    </location>
</feature>
<evidence type="ECO:0000256" key="2">
    <source>
        <dbReference type="ARBA" id="ARBA00022737"/>
    </source>
</evidence>
<dbReference type="PROSITE" id="PS51783">
    <property type="entry name" value="PH_BEACH"/>
    <property type="match status" value="1"/>
</dbReference>
<dbReference type="Pfam" id="PF14844">
    <property type="entry name" value="PH_BEACH"/>
    <property type="match status" value="1"/>
</dbReference>
<feature type="compositionally biased region" description="Basic and acidic residues" evidence="4">
    <location>
        <begin position="183"/>
        <end position="199"/>
    </location>
</feature>
<feature type="compositionally biased region" description="Basic and acidic residues" evidence="4">
    <location>
        <begin position="10"/>
        <end position="19"/>
    </location>
</feature>
<dbReference type="InterPro" id="IPR011993">
    <property type="entry name" value="PH-like_dom_sf"/>
</dbReference>
<dbReference type="InterPro" id="IPR013320">
    <property type="entry name" value="ConA-like_dom_sf"/>
</dbReference>
<dbReference type="Gene3D" id="2.130.10.10">
    <property type="entry name" value="YVTN repeat-like/Quinoprotein amine dehydrogenase"/>
    <property type="match status" value="1"/>
</dbReference>
<dbReference type="SUPFAM" id="SSF48371">
    <property type="entry name" value="ARM repeat"/>
    <property type="match status" value="1"/>
</dbReference>
<dbReference type="Gene3D" id="2.30.29.30">
    <property type="entry name" value="Pleckstrin-homology domain (PH domain)/Phosphotyrosine-binding domain (PTB)"/>
    <property type="match status" value="1"/>
</dbReference>
<feature type="compositionally biased region" description="Polar residues" evidence="4">
    <location>
        <begin position="1084"/>
        <end position="1098"/>
    </location>
</feature>
<dbReference type="SUPFAM" id="SSF50978">
    <property type="entry name" value="WD40 repeat-like"/>
    <property type="match status" value="1"/>
</dbReference>
<dbReference type="InterPro" id="IPR023362">
    <property type="entry name" value="PH-BEACH_dom"/>
</dbReference>
<dbReference type="Pfam" id="PF23295">
    <property type="entry name" value="Arm_4"/>
    <property type="match status" value="1"/>
</dbReference>
<dbReference type="PANTHER" id="PTHR46108">
    <property type="entry name" value="BLUE CHEESE"/>
    <property type="match status" value="1"/>
</dbReference>
<dbReference type="InterPro" id="IPR036372">
    <property type="entry name" value="BEACH_dom_sf"/>
</dbReference>
<dbReference type="Pfam" id="PF00400">
    <property type="entry name" value="WD40"/>
    <property type="match status" value="2"/>
</dbReference>
<dbReference type="GO" id="GO:0019882">
    <property type="term" value="P:antigen processing and presentation"/>
    <property type="evidence" value="ECO:0007669"/>
    <property type="project" value="TreeGrafter"/>
</dbReference>
<evidence type="ECO:0000256" key="3">
    <source>
        <dbReference type="PROSITE-ProRule" id="PRU00221"/>
    </source>
</evidence>